<dbReference type="Proteomes" id="UP000265566">
    <property type="component" value="Chromosome 5"/>
</dbReference>
<dbReference type="FunFam" id="1.10.630.10:FF:000043">
    <property type="entry name" value="Cytochrome P450 99A2"/>
    <property type="match status" value="1"/>
</dbReference>
<evidence type="ECO:0000256" key="4">
    <source>
        <dbReference type="ARBA" id="ARBA00022723"/>
    </source>
</evidence>
<reference evidence="11 14" key="2">
    <citation type="journal article" date="2014" name="BMC Genomics">
        <title>An improved genome release (version Mt4.0) for the model legume Medicago truncatula.</title>
        <authorList>
            <person name="Tang H."/>
            <person name="Krishnakumar V."/>
            <person name="Bidwell S."/>
            <person name="Rosen B."/>
            <person name="Chan A."/>
            <person name="Zhou S."/>
            <person name="Gentzbittel L."/>
            <person name="Childs K.L."/>
            <person name="Yandell M."/>
            <person name="Gundlach H."/>
            <person name="Mayer K.F."/>
            <person name="Schwartz D.C."/>
            <person name="Town C.D."/>
        </authorList>
    </citation>
    <scope>GENOME REANNOTATION</scope>
    <source>
        <strain evidence="13 14">cv. Jemalong A17</strain>
    </source>
</reference>
<reference evidence="12" key="4">
    <citation type="journal article" date="2018" name="Nat. Plants">
        <title>Whole-genome landscape of Medicago truncatula symbiotic genes.</title>
        <authorList>
            <person name="Pecrix Y."/>
            <person name="Gamas P."/>
            <person name="Carrere S."/>
        </authorList>
    </citation>
    <scope>NUCLEOTIDE SEQUENCE</scope>
    <source>
        <tissue evidence="12">Leaves</tissue>
    </source>
</reference>
<dbReference type="Gramene" id="rna33569">
    <property type="protein sequence ID" value="RHN57972.1"/>
    <property type="gene ID" value="gene33569"/>
</dbReference>
<evidence type="ECO:0000256" key="9">
    <source>
        <dbReference type="RuleBase" id="RU000461"/>
    </source>
</evidence>
<sequence>MENNFLWLYILLSLIVLKLLILNVGKLFKSKSSDKNTTSNLPPGPWKLPIIGSIHHLIGSLPHHRMRELSQKYGPLMHLQLGETSVIVVSSKEIAQEVLKTNEVIFPQRPRSLGLEIVSYGCTDIAFSPYGEYWRQVRKICTLELLSVKRVRSFQSIREEEVSKLIRYLSINKGSTINFTDEILAMTYNIASRASFGDNCKDKEAYILFMKESMSVAESFTIHNLFPSQHWLHVITGMMHKLKRLHRSGDMFLQNIINNKVTKKTSEDGSLLSYLLNLKHDGSSNPDGFHLTINNIKAVIQTMLIGGSEPASLTIQWAFSEMLKNPRVMKKAQEEVRQAFGSRGYVDEKDLQKLKFLKAVIKETLRLHPSNPIFPRECIETCEINGYTIPAGTQVFVNSWAIGRDEKYWIEGEKFYPERFLDSPINFRGSNFEFIPFGAGKRMCPGISFAASSIELPLAQLLYSFDWKLPSGTTHENFDMTESFGATVKRKSDLFVIPIPYNP</sequence>
<dbReference type="InterPro" id="IPR017972">
    <property type="entry name" value="Cyt_P450_CS"/>
</dbReference>
<protein>
    <submittedName>
        <fullName evidence="11">Cytochrome P450 family 71 protein</fullName>
    </submittedName>
    <submittedName>
        <fullName evidence="12">Putative premnaspirodiene oxygenase</fullName>
        <ecNumber evidence="12">1.14.14.151</ecNumber>
    </submittedName>
</protein>
<reference evidence="11 14" key="1">
    <citation type="journal article" date="2011" name="Nature">
        <title>The Medicago genome provides insight into the evolution of rhizobial symbioses.</title>
        <authorList>
            <person name="Young N.D."/>
            <person name="Debelle F."/>
            <person name="Oldroyd G.E."/>
            <person name="Geurts R."/>
            <person name="Cannon S.B."/>
            <person name="Udvardi M.K."/>
            <person name="Benedito V.A."/>
            <person name="Mayer K.F."/>
            <person name="Gouzy J."/>
            <person name="Schoof H."/>
            <person name="Van de Peer Y."/>
            <person name="Proost S."/>
            <person name="Cook D.R."/>
            <person name="Meyers B.C."/>
            <person name="Spannagl M."/>
            <person name="Cheung F."/>
            <person name="De Mita S."/>
            <person name="Krishnakumar V."/>
            <person name="Gundlach H."/>
            <person name="Zhou S."/>
            <person name="Mudge J."/>
            <person name="Bharti A.K."/>
            <person name="Murray J.D."/>
            <person name="Naoumkina M.A."/>
            <person name="Rosen B."/>
            <person name="Silverstein K.A."/>
            <person name="Tang H."/>
            <person name="Rombauts S."/>
            <person name="Zhao P.X."/>
            <person name="Zhou P."/>
            <person name="Barbe V."/>
            <person name="Bardou P."/>
            <person name="Bechner M."/>
            <person name="Bellec A."/>
            <person name="Berger A."/>
            <person name="Berges H."/>
            <person name="Bidwell S."/>
            <person name="Bisseling T."/>
            <person name="Choisne N."/>
            <person name="Couloux A."/>
            <person name="Denny R."/>
            <person name="Deshpande S."/>
            <person name="Dai X."/>
            <person name="Doyle J.J."/>
            <person name="Dudez A.M."/>
            <person name="Farmer A.D."/>
            <person name="Fouteau S."/>
            <person name="Franken C."/>
            <person name="Gibelin C."/>
            <person name="Gish J."/>
            <person name="Goldstein S."/>
            <person name="Gonzalez A.J."/>
            <person name="Green P.J."/>
            <person name="Hallab A."/>
            <person name="Hartog M."/>
            <person name="Hua A."/>
            <person name="Humphray S.J."/>
            <person name="Jeong D.H."/>
            <person name="Jing Y."/>
            <person name="Jocker A."/>
            <person name="Kenton S.M."/>
            <person name="Kim D.J."/>
            <person name="Klee K."/>
            <person name="Lai H."/>
            <person name="Lang C."/>
            <person name="Lin S."/>
            <person name="Macmil S.L."/>
            <person name="Magdelenat G."/>
            <person name="Matthews L."/>
            <person name="McCorrison J."/>
            <person name="Monaghan E.L."/>
            <person name="Mun J.H."/>
            <person name="Najar F.Z."/>
            <person name="Nicholson C."/>
            <person name="Noirot C."/>
            <person name="O'Bleness M."/>
            <person name="Paule C.R."/>
            <person name="Poulain J."/>
            <person name="Prion F."/>
            <person name="Qin B."/>
            <person name="Qu C."/>
            <person name="Retzel E.F."/>
            <person name="Riddle C."/>
            <person name="Sallet E."/>
            <person name="Samain S."/>
            <person name="Samson N."/>
            <person name="Sanders I."/>
            <person name="Saurat O."/>
            <person name="Scarpelli C."/>
            <person name="Schiex T."/>
            <person name="Segurens B."/>
            <person name="Severin A.J."/>
            <person name="Sherrier D.J."/>
            <person name="Shi R."/>
            <person name="Sims S."/>
            <person name="Singer S.R."/>
            <person name="Sinharoy S."/>
            <person name="Sterck L."/>
            <person name="Viollet A."/>
            <person name="Wang B.B."/>
            <person name="Wang K."/>
            <person name="Wang M."/>
            <person name="Wang X."/>
            <person name="Warfsmann J."/>
            <person name="Weissenbach J."/>
            <person name="White D.D."/>
            <person name="White J.D."/>
            <person name="Wiley G.B."/>
            <person name="Wincker P."/>
            <person name="Xing Y."/>
            <person name="Yang L."/>
            <person name="Yao Z."/>
            <person name="Ying F."/>
            <person name="Zhai J."/>
            <person name="Zhou L."/>
            <person name="Zuber A."/>
            <person name="Denarie J."/>
            <person name="Dixon R.A."/>
            <person name="May G.D."/>
            <person name="Schwartz D.C."/>
            <person name="Rogers J."/>
            <person name="Quetier F."/>
            <person name="Town C.D."/>
            <person name="Roe B.A."/>
        </authorList>
    </citation>
    <scope>NUCLEOTIDE SEQUENCE [LARGE SCALE GENOMIC DNA]</scope>
    <source>
        <strain evidence="11">A17</strain>
        <strain evidence="13 14">cv. Jemalong A17</strain>
    </source>
</reference>
<organism evidence="11 14">
    <name type="scientific">Medicago truncatula</name>
    <name type="common">Barrel medic</name>
    <name type="synonym">Medicago tribuloides</name>
    <dbReference type="NCBI Taxonomy" id="3880"/>
    <lineage>
        <taxon>Eukaryota</taxon>
        <taxon>Viridiplantae</taxon>
        <taxon>Streptophyta</taxon>
        <taxon>Embryophyta</taxon>
        <taxon>Tracheophyta</taxon>
        <taxon>Spermatophyta</taxon>
        <taxon>Magnoliopsida</taxon>
        <taxon>eudicotyledons</taxon>
        <taxon>Gunneridae</taxon>
        <taxon>Pentapetalae</taxon>
        <taxon>rosids</taxon>
        <taxon>fabids</taxon>
        <taxon>Fabales</taxon>
        <taxon>Fabaceae</taxon>
        <taxon>Papilionoideae</taxon>
        <taxon>50 kb inversion clade</taxon>
        <taxon>NPAAA clade</taxon>
        <taxon>Hologalegina</taxon>
        <taxon>IRL clade</taxon>
        <taxon>Trifolieae</taxon>
        <taxon>Medicago</taxon>
    </lineage>
</organism>
<evidence type="ECO:0000313" key="11">
    <source>
        <dbReference type="EMBL" id="AET00728.1"/>
    </source>
</evidence>
<evidence type="ECO:0000256" key="10">
    <source>
        <dbReference type="SAM" id="Phobius"/>
    </source>
</evidence>
<evidence type="ECO:0000256" key="7">
    <source>
        <dbReference type="ARBA" id="ARBA00023033"/>
    </source>
</evidence>
<keyword evidence="7 9" id="KW-0503">Monooxygenase</keyword>
<gene>
    <name evidence="13" type="primary">11426011</name>
    <name evidence="11" type="ordered locus">MTR_5g095260</name>
    <name evidence="12" type="ORF">MtrunA17_Chr5g0446151</name>
</gene>
<evidence type="ECO:0000256" key="5">
    <source>
        <dbReference type="ARBA" id="ARBA00023002"/>
    </source>
</evidence>
<dbReference type="Gene3D" id="1.10.630.10">
    <property type="entry name" value="Cytochrome P450"/>
    <property type="match status" value="1"/>
</dbReference>
<evidence type="ECO:0000313" key="12">
    <source>
        <dbReference type="EMBL" id="RHN57972.1"/>
    </source>
</evidence>
<dbReference type="PaxDb" id="3880-AET00728"/>
<keyword evidence="3 8" id="KW-0349">Heme</keyword>
<keyword evidence="14" id="KW-1185">Reference proteome</keyword>
<dbReference type="CDD" id="cd11072">
    <property type="entry name" value="CYP71-like"/>
    <property type="match status" value="1"/>
</dbReference>
<name>G7K4L2_MEDTR</name>
<dbReference type="eggNOG" id="KOG0156">
    <property type="taxonomic scope" value="Eukaryota"/>
</dbReference>
<dbReference type="AlphaFoldDB" id="G7K4L2"/>
<keyword evidence="5 9" id="KW-0560">Oxidoreductase</keyword>
<dbReference type="PANTHER" id="PTHR47955">
    <property type="entry name" value="CYTOCHROME P450 FAMILY 71 PROTEIN"/>
    <property type="match status" value="1"/>
</dbReference>
<dbReference type="InterPro" id="IPR036396">
    <property type="entry name" value="Cyt_P450_sf"/>
</dbReference>
<feature type="transmembrane region" description="Helical" evidence="10">
    <location>
        <begin position="6"/>
        <end position="25"/>
    </location>
</feature>
<dbReference type="Proteomes" id="UP000002051">
    <property type="component" value="Chromosome 5"/>
</dbReference>
<dbReference type="GO" id="GO:0020037">
    <property type="term" value="F:heme binding"/>
    <property type="evidence" value="ECO:0007669"/>
    <property type="project" value="InterPro"/>
</dbReference>
<dbReference type="SUPFAM" id="SSF48264">
    <property type="entry name" value="Cytochrome P450"/>
    <property type="match status" value="1"/>
</dbReference>
<dbReference type="EnsemblPlants" id="AET00728">
    <property type="protein sequence ID" value="AET00728"/>
    <property type="gene ID" value="MTR_5g095260"/>
</dbReference>
<dbReference type="KEGG" id="mtr:11426011"/>
<evidence type="ECO:0000256" key="1">
    <source>
        <dbReference type="ARBA" id="ARBA00001971"/>
    </source>
</evidence>
<dbReference type="GO" id="GO:0016705">
    <property type="term" value="F:oxidoreductase activity, acting on paired donors, with incorporation or reduction of molecular oxygen"/>
    <property type="evidence" value="ECO:0007669"/>
    <property type="project" value="InterPro"/>
</dbReference>
<dbReference type="InterPro" id="IPR001128">
    <property type="entry name" value="Cyt_P450"/>
</dbReference>
<evidence type="ECO:0000256" key="2">
    <source>
        <dbReference type="ARBA" id="ARBA00010617"/>
    </source>
</evidence>
<evidence type="ECO:0000256" key="8">
    <source>
        <dbReference type="PIRSR" id="PIRSR602401-1"/>
    </source>
</evidence>
<dbReference type="GO" id="GO:0016491">
    <property type="term" value="F:oxidoreductase activity"/>
    <property type="evidence" value="ECO:0000318"/>
    <property type="project" value="GO_Central"/>
</dbReference>
<proteinExistence type="inferred from homology"/>
<dbReference type="PANTHER" id="PTHR47955:SF8">
    <property type="entry name" value="CYTOCHROME P450 71D11-LIKE"/>
    <property type="match status" value="1"/>
</dbReference>
<evidence type="ECO:0000256" key="3">
    <source>
        <dbReference type="ARBA" id="ARBA00022617"/>
    </source>
</evidence>
<dbReference type="OMA" id="WVHAKSH"/>
<keyword evidence="10" id="KW-0812">Transmembrane</keyword>
<dbReference type="PRINTS" id="PR00385">
    <property type="entry name" value="P450"/>
</dbReference>
<keyword evidence="10" id="KW-1133">Transmembrane helix</keyword>
<keyword evidence="4 8" id="KW-0479">Metal-binding</keyword>
<dbReference type="GO" id="GO:0004497">
    <property type="term" value="F:monooxygenase activity"/>
    <property type="evidence" value="ECO:0007669"/>
    <property type="project" value="UniProtKB-KW"/>
</dbReference>
<keyword evidence="10" id="KW-0472">Membrane</keyword>
<dbReference type="OrthoDB" id="1470350at2759"/>
<feature type="binding site" description="axial binding residue" evidence="8">
    <location>
        <position position="444"/>
    </location>
    <ligand>
        <name>heme</name>
        <dbReference type="ChEBI" id="CHEBI:30413"/>
    </ligand>
    <ligandPart>
        <name>Fe</name>
        <dbReference type="ChEBI" id="CHEBI:18248"/>
    </ligandPart>
</feature>
<dbReference type="PRINTS" id="PR00463">
    <property type="entry name" value="EP450I"/>
</dbReference>
<comment type="similarity">
    <text evidence="2 9">Belongs to the cytochrome P450 family.</text>
</comment>
<evidence type="ECO:0000256" key="6">
    <source>
        <dbReference type="ARBA" id="ARBA00023004"/>
    </source>
</evidence>
<dbReference type="STRING" id="3880.G7K4L2"/>
<reference evidence="13" key="3">
    <citation type="submission" date="2015-04" db="UniProtKB">
        <authorList>
            <consortium name="EnsemblPlants"/>
        </authorList>
    </citation>
    <scope>IDENTIFICATION</scope>
    <source>
        <strain evidence="13">cv. Jemalong A17</strain>
    </source>
</reference>
<dbReference type="GO" id="GO:0005506">
    <property type="term" value="F:iron ion binding"/>
    <property type="evidence" value="ECO:0007669"/>
    <property type="project" value="InterPro"/>
</dbReference>
<dbReference type="EMBL" id="PSQE01000005">
    <property type="protein sequence ID" value="RHN57972.1"/>
    <property type="molecule type" value="Genomic_DNA"/>
</dbReference>
<dbReference type="HOGENOM" id="CLU_001570_4_1_1"/>
<dbReference type="EC" id="1.14.14.151" evidence="12"/>
<evidence type="ECO:0000313" key="14">
    <source>
        <dbReference type="Proteomes" id="UP000002051"/>
    </source>
</evidence>
<comment type="cofactor">
    <cofactor evidence="1 8">
        <name>heme</name>
        <dbReference type="ChEBI" id="CHEBI:30413"/>
    </cofactor>
</comment>
<keyword evidence="6 8" id="KW-0408">Iron</keyword>
<accession>G7K4L2</accession>
<dbReference type="PROSITE" id="PS00086">
    <property type="entry name" value="CYTOCHROME_P450"/>
    <property type="match status" value="1"/>
</dbReference>
<evidence type="ECO:0000313" key="13">
    <source>
        <dbReference type="EnsemblPlants" id="AET00728"/>
    </source>
</evidence>
<dbReference type="Pfam" id="PF00067">
    <property type="entry name" value="p450"/>
    <property type="match status" value="1"/>
</dbReference>
<dbReference type="InterPro" id="IPR002401">
    <property type="entry name" value="Cyt_P450_E_grp-I"/>
</dbReference>
<dbReference type="EMBL" id="CM001221">
    <property type="protein sequence ID" value="AET00728.1"/>
    <property type="molecule type" value="Genomic_DNA"/>
</dbReference>